<dbReference type="InterPro" id="IPR003709">
    <property type="entry name" value="VanY-like_core_dom"/>
</dbReference>
<evidence type="ECO:0000313" key="2">
    <source>
        <dbReference type="EMBL" id="GAB54869.1"/>
    </source>
</evidence>
<keyword evidence="2" id="KW-0645">Protease</keyword>
<dbReference type="CDD" id="cd14847">
    <property type="entry name" value="DD-carboxypeptidase_like"/>
    <property type="match status" value="1"/>
</dbReference>
<dbReference type="EMBL" id="BAET01000007">
    <property type="protein sequence ID" value="GAB54869.1"/>
    <property type="molecule type" value="Genomic_DNA"/>
</dbReference>
<dbReference type="PANTHER" id="PTHR34385">
    <property type="entry name" value="D-ALANYL-D-ALANINE CARBOXYPEPTIDASE"/>
    <property type="match status" value="1"/>
</dbReference>
<evidence type="ECO:0000259" key="1">
    <source>
        <dbReference type="Pfam" id="PF02557"/>
    </source>
</evidence>
<keyword evidence="2" id="KW-0121">Carboxypeptidase</keyword>
<reference evidence="2 3" key="1">
    <citation type="journal article" date="2012" name="J. Bacteriol.">
        <title>Genome sequence of proteorhodopsin-containing sea ice bacterium Glaciecola punicea ACAM 611T.</title>
        <authorList>
            <person name="Qin Q.-L."/>
            <person name="Xie B.-B."/>
            <person name="Shu Y.-L."/>
            <person name="Rong J.-C."/>
            <person name="Zhao D.-L."/>
            <person name="Zhang X.-Y."/>
            <person name="Chen X.-L."/>
            <person name="Zhou B.-C."/>
            <person name="Zhanga Y.-Z."/>
        </authorList>
    </citation>
    <scope>NUCLEOTIDE SEQUENCE [LARGE SCALE GENOMIC DNA]</scope>
    <source>
        <strain evidence="2 3">ACAM 611</strain>
    </source>
</reference>
<dbReference type="Pfam" id="PF02557">
    <property type="entry name" value="VanY"/>
    <property type="match status" value="1"/>
</dbReference>
<dbReference type="PANTHER" id="PTHR34385:SF1">
    <property type="entry name" value="PEPTIDOGLYCAN L-ALANYL-D-GLUTAMATE ENDOPEPTIDASE CWLK"/>
    <property type="match status" value="1"/>
</dbReference>
<dbReference type="GO" id="GO:0006508">
    <property type="term" value="P:proteolysis"/>
    <property type="evidence" value="ECO:0007669"/>
    <property type="project" value="InterPro"/>
</dbReference>
<dbReference type="InterPro" id="IPR009045">
    <property type="entry name" value="Zn_M74/Hedgehog-like"/>
</dbReference>
<gene>
    <name evidence="2" type="ORF">GPUN_0730</name>
</gene>
<dbReference type="InterPro" id="IPR052179">
    <property type="entry name" value="DD-CPase-like"/>
</dbReference>
<dbReference type="STRING" id="56804.BAE46_00035"/>
<dbReference type="Proteomes" id="UP000053586">
    <property type="component" value="Unassembled WGS sequence"/>
</dbReference>
<keyword evidence="2" id="KW-0378">Hydrolase</keyword>
<feature type="domain" description="D-alanyl-D-alanine carboxypeptidase-like core" evidence="1">
    <location>
        <begin position="26"/>
        <end position="181"/>
    </location>
</feature>
<dbReference type="GO" id="GO:0004180">
    <property type="term" value="F:carboxypeptidase activity"/>
    <property type="evidence" value="ECO:0007669"/>
    <property type="project" value="UniProtKB-KW"/>
</dbReference>
<dbReference type="OrthoDB" id="9792074at2"/>
<dbReference type="SUPFAM" id="SSF55166">
    <property type="entry name" value="Hedgehog/DD-peptidase"/>
    <property type="match status" value="1"/>
</dbReference>
<protein>
    <submittedName>
        <fullName evidence="2">D-alanyl-D-alanine carboxypeptidase</fullName>
    </submittedName>
</protein>
<dbReference type="RefSeq" id="WP_006003412.1">
    <property type="nucleotide sequence ID" value="NZ_BAET01000007.1"/>
</dbReference>
<organism evidence="2 3">
    <name type="scientific">Glaciecola punicea ACAM 611</name>
    <dbReference type="NCBI Taxonomy" id="1121923"/>
    <lineage>
        <taxon>Bacteria</taxon>
        <taxon>Pseudomonadati</taxon>
        <taxon>Pseudomonadota</taxon>
        <taxon>Gammaproteobacteria</taxon>
        <taxon>Alteromonadales</taxon>
        <taxon>Alteromonadaceae</taxon>
        <taxon>Glaciecola</taxon>
    </lineage>
</organism>
<keyword evidence="3" id="KW-1185">Reference proteome</keyword>
<dbReference type="Gene3D" id="3.30.1380.10">
    <property type="match status" value="1"/>
</dbReference>
<sequence>MNAFNSRANEVMGLSEAHLVPIGNNHFLHKNVALPFIEMQDAAATQHIDMQICSSFRNFDKQLSIWNRKFSGELPLYTLQNTELLASELSEQEKIHAIMLWSAMPGASRHHWGTDFDVYDRASVHAQKHKLALIPSEYENGGPCEKLSKWIIQYASQFGFYLPYANYVGGVAREPWHLSYKSEATSIQEGFVIDELYSQLEQADILGKELILQQLPRLVKQYTFNLGP</sequence>
<comment type="caution">
    <text evidence="2">The sequence shown here is derived from an EMBL/GenBank/DDBJ whole genome shotgun (WGS) entry which is preliminary data.</text>
</comment>
<proteinExistence type="predicted"/>
<dbReference type="eggNOG" id="COG1876">
    <property type="taxonomic scope" value="Bacteria"/>
</dbReference>
<accession>H5T992</accession>
<name>H5T992_9ALTE</name>
<dbReference type="AlphaFoldDB" id="H5T992"/>
<evidence type="ECO:0000313" key="3">
    <source>
        <dbReference type="Proteomes" id="UP000053586"/>
    </source>
</evidence>
<reference evidence="2 3" key="2">
    <citation type="journal article" date="2017" name="Antonie Van Leeuwenhoek">
        <title>Rhizobium rhizosphaerae sp. nov., a novel species isolated from rice rhizosphere.</title>
        <authorList>
            <person name="Zhao J.J."/>
            <person name="Zhang J."/>
            <person name="Zhang R.J."/>
            <person name="Zhang C.W."/>
            <person name="Yin H.Q."/>
            <person name="Zhang X.X."/>
        </authorList>
    </citation>
    <scope>NUCLEOTIDE SEQUENCE [LARGE SCALE GENOMIC DNA]</scope>
    <source>
        <strain evidence="2 3">ACAM 611</strain>
    </source>
</reference>